<organism evidence="2 3">
    <name type="scientific">Acer yangbiense</name>
    <dbReference type="NCBI Taxonomy" id="1000413"/>
    <lineage>
        <taxon>Eukaryota</taxon>
        <taxon>Viridiplantae</taxon>
        <taxon>Streptophyta</taxon>
        <taxon>Embryophyta</taxon>
        <taxon>Tracheophyta</taxon>
        <taxon>Spermatophyta</taxon>
        <taxon>Magnoliopsida</taxon>
        <taxon>eudicotyledons</taxon>
        <taxon>Gunneridae</taxon>
        <taxon>Pentapetalae</taxon>
        <taxon>rosids</taxon>
        <taxon>malvids</taxon>
        <taxon>Sapindales</taxon>
        <taxon>Sapindaceae</taxon>
        <taxon>Hippocastanoideae</taxon>
        <taxon>Acereae</taxon>
        <taxon>Acer</taxon>
    </lineage>
</organism>
<evidence type="ECO:0000313" key="3">
    <source>
        <dbReference type="Proteomes" id="UP000323000"/>
    </source>
</evidence>
<feature type="transmembrane region" description="Helical" evidence="1">
    <location>
        <begin position="154"/>
        <end position="175"/>
    </location>
</feature>
<dbReference type="InterPro" id="IPR044804">
    <property type="entry name" value="Ribosomal_eL20z-like"/>
</dbReference>
<feature type="transmembrane region" description="Helical" evidence="1">
    <location>
        <begin position="80"/>
        <end position="101"/>
    </location>
</feature>
<gene>
    <name evidence="2" type="ORF">EZV62_027203</name>
</gene>
<sequence length="184" mass="20716">MEEEKSKGNPQNQNPYGTFQGVANYYHPLSQAPPQPVVGFPQPVPPPASTWNPLSYGRGYHNITGYDVEGRPMREREHRLPCCGLGMGWFLFIIGFFLGGFPWYIGALVVLCTQVDYREKPGYVACAIAVSSLYLPVHLPVAKKRFRNYLSNNVQSILTMIALTLGVTKGSYTWFDWDFEGVVF</sequence>
<comment type="caution">
    <text evidence="2">The sequence shown here is derived from an EMBL/GenBank/DDBJ whole genome shotgun (WGS) entry which is preliminary data.</text>
</comment>
<keyword evidence="1" id="KW-0812">Transmembrane</keyword>
<protein>
    <recommendedName>
        <fullName evidence="4">60S ribosomal protein L18a-like protein</fullName>
    </recommendedName>
</protein>
<dbReference type="PANTHER" id="PTHR46631">
    <property type="entry name" value="60S RIBOSOMAL PROTEIN L18A-LIKE"/>
    <property type="match status" value="1"/>
</dbReference>
<evidence type="ECO:0008006" key="4">
    <source>
        <dbReference type="Google" id="ProtNLM"/>
    </source>
</evidence>
<keyword evidence="1" id="KW-1133">Transmembrane helix</keyword>
<dbReference type="AlphaFoldDB" id="A0A5C7GTV5"/>
<name>A0A5C7GTV5_9ROSI</name>
<accession>A0A5C7GTV5</accession>
<dbReference type="OrthoDB" id="1304551at2759"/>
<feature type="transmembrane region" description="Helical" evidence="1">
    <location>
        <begin position="121"/>
        <end position="142"/>
    </location>
</feature>
<evidence type="ECO:0000256" key="1">
    <source>
        <dbReference type="SAM" id="Phobius"/>
    </source>
</evidence>
<proteinExistence type="predicted"/>
<reference evidence="3" key="1">
    <citation type="journal article" date="2019" name="Gigascience">
        <title>De novo genome assembly of the endangered Acer yangbiense, a plant species with extremely small populations endemic to Yunnan Province, China.</title>
        <authorList>
            <person name="Yang J."/>
            <person name="Wariss H.M."/>
            <person name="Tao L."/>
            <person name="Zhang R."/>
            <person name="Yun Q."/>
            <person name="Hollingsworth P."/>
            <person name="Dao Z."/>
            <person name="Luo G."/>
            <person name="Guo H."/>
            <person name="Ma Y."/>
            <person name="Sun W."/>
        </authorList>
    </citation>
    <scope>NUCLEOTIDE SEQUENCE [LARGE SCALE GENOMIC DNA]</scope>
    <source>
        <strain evidence="3">cv. Malutang</strain>
    </source>
</reference>
<evidence type="ECO:0000313" key="2">
    <source>
        <dbReference type="EMBL" id="TXG47909.1"/>
    </source>
</evidence>
<dbReference type="Proteomes" id="UP000323000">
    <property type="component" value="Chromosome 13"/>
</dbReference>
<keyword evidence="3" id="KW-1185">Reference proteome</keyword>
<dbReference type="PANTHER" id="PTHR46631:SF21">
    <property type="entry name" value="60S RIBOSOMAL PROTEIN L18A-LIKE PROTEIN"/>
    <property type="match status" value="1"/>
</dbReference>
<keyword evidence="1" id="KW-0472">Membrane</keyword>
<dbReference type="EMBL" id="VAHF01000013">
    <property type="protein sequence ID" value="TXG47909.1"/>
    <property type="molecule type" value="Genomic_DNA"/>
</dbReference>